<dbReference type="InterPro" id="IPR019474">
    <property type="entry name" value="Ub_conjug_fac_E4_core"/>
</dbReference>
<keyword evidence="8" id="KW-0808">Transferase</keyword>
<dbReference type="InterPro" id="IPR058353">
    <property type="entry name" value="DUF8040"/>
</dbReference>
<name>A0A397G0N6_APHAT</name>
<evidence type="ECO:0000313" key="13">
    <source>
        <dbReference type="EMBL" id="RHZ41630.1"/>
    </source>
</evidence>
<dbReference type="EC" id="2.3.2.27" evidence="6"/>
<evidence type="ECO:0000256" key="5">
    <source>
        <dbReference type="ARBA" id="ARBA00007434"/>
    </source>
</evidence>
<evidence type="ECO:0000256" key="11">
    <source>
        <dbReference type="SAM" id="MobiDB-lite"/>
    </source>
</evidence>
<comment type="subcellular location">
    <subcellularLocation>
        <location evidence="3">Cytoplasm</location>
    </subcellularLocation>
    <subcellularLocation>
        <location evidence="2">Nucleus</location>
    </subcellularLocation>
</comment>
<dbReference type="EMBL" id="QUTE01000583">
    <property type="protein sequence ID" value="RHZ41630.1"/>
    <property type="molecule type" value="Genomic_DNA"/>
</dbReference>
<evidence type="ECO:0000256" key="6">
    <source>
        <dbReference type="ARBA" id="ARBA00012483"/>
    </source>
</evidence>
<dbReference type="Pfam" id="PF26138">
    <property type="entry name" value="DUF8040"/>
    <property type="match status" value="1"/>
</dbReference>
<dbReference type="Gene3D" id="3.30.40.10">
    <property type="entry name" value="Zinc/RING finger domain, C3HC4 (zinc finger)"/>
    <property type="match status" value="1"/>
</dbReference>
<dbReference type="GO" id="GO:0034450">
    <property type="term" value="F:ubiquitin-ubiquitin ligase activity"/>
    <property type="evidence" value="ECO:0007669"/>
    <property type="project" value="InterPro"/>
</dbReference>
<dbReference type="UniPathway" id="UPA00143"/>
<evidence type="ECO:0000256" key="4">
    <source>
        <dbReference type="ARBA" id="ARBA00004906"/>
    </source>
</evidence>
<protein>
    <recommendedName>
        <fullName evidence="6">RING-type E3 ubiquitin transferase</fullName>
        <ecNumber evidence="6">2.3.2.27</ecNumber>
    </recommendedName>
</protein>
<feature type="compositionally biased region" description="Basic and acidic residues" evidence="11">
    <location>
        <begin position="99"/>
        <end position="116"/>
    </location>
</feature>
<evidence type="ECO:0000256" key="8">
    <source>
        <dbReference type="ARBA" id="ARBA00022679"/>
    </source>
</evidence>
<feature type="domain" description="U-box" evidence="12">
    <location>
        <begin position="581"/>
        <end position="653"/>
    </location>
</feature>
<dbReference type="InterPro" id="IPR045132">
    <property type="entry name" value="UBE4"/>
</dbReference>
<feature type="region of interest" description="Disordered" evidence="11">
    <location>
        <begin position="25"/>
        <end position="58"/>
    </location>
</feature>
<dbReference type="FunFam" id="3.30.40.10:FF:000055">
    <property type="entry name" value="Ubiquitin conjugation factor e4 a"/>
    <property type="match status" value="1"/>
</dbReference>
<feature type="compositionally biased region" description="Basic and acidic residues" evidence="11">
    <location>
        <begin position="73"/>
        <end position="85"/>
    </location>
</feature>
<dbReference type="InterPro" id="IPR003613">
    <property type="entry name" value="Ubox_domain"/>
</dbReference>
<dbReference type="Pfam" id="PF10408">
    <property type="entry name" value="Ufd2P_core"/>
    <property type="match status" value="1"/>
</dbReference>
<dbReference type="Pfam" id="PF04564">
    <property type="entry name" value="U-box"/>
    <property type="match status" value="1"/>
</dbReference>
<dbReference type="InterPro" id="IPR013083">
    <property type="entry name" value="Znf_RING/FYVE/PHD"/>
</dbReference>
<dbReference type="GO" id="GO:0036503">
    <property type="term" value="P:ERAD pathway"/>
    <property type="evidence" value="ECO:0007669"/>
    <property type="project" value="InterPro"/>
</dbReference>
<evidence type="ECO:0000313" key="14">
    <source>
        <dbReference type="Proteomes" id="UP000266196"/>
    </source>
</evidence>
<accession>A0A397G0N6</accession>
<evidence type="ECO:0000256" key="1">
    <source>
        <dbReference type="ARBA" id="ARBA00000900"/>
    </source>
</evidence>
<sequence>MARVNGGLASTVAADHEDAVIPVAARHNPYTPDPLLPKSIEIAESSMESLPGPSHDEDSLFYELDEFEARRFGDVHPSEPDDEHSLAASTEDSLDVQDETMKDPDRHVASKTRPTEEAAASHTFQATDDGQPPHVKVTSQVSSGAAADLSSVGRTQHNFAKKRSFPSADDTVALGPSRAFGVHDHLVADGETTTDSVASSSSSLPSTPSTTAAPPLSHIARSYLSDLDWIASVQDVYFQVLAILAVLWVDFCAMARLCLSDGYDALGAGVGRLVVLYQWWKHDVLSTNDDLQLLVRNAWGLALLTALGAAFGSVYVMLSQAPRVGLDLVATWDDTSKDTGRGVLLDDLRALFIFKMDLRRVLLVRRWTRARRRRLMHMYLMYHYMSFVLKTPKRNSVLTGSLWVTERLSGNEEAFVEEFRMPKQVFALLVSELVQVAGLKATRQVSANEQLALFLFFAGHHSSSAQLQSRFQHSGETVTRCASISKIQEAKVTNPEVYKFRPKVMLREIVETILHFSQYESFQLAVATNGLYDASVYRKCAGILQRTQVVDAAKVAAFDSFAQTVEDLFKSNTQDEAMLGDIPDEFMDPLLWQLMKEPVTLPSGYVVDRATITQHLMNDASDPFTRSPLTVDQLVPNAALKAQIQAWVAAQHK</sequence>
<proteinExistence type="inferred from homology"/>
<dbReference type="GO" id="GO:0005737">
    <property type="term" value="C:cytoplasm"/>
    <property type="evidence" value="ECO:0007669"/>
    <property type="project" value="UniProtKB-SubCell"/>
</dbReference>
<dbReference type="SMART" id="SM00504">
    <property type="entry name" value="Ubox"/>
    <property type="match status" value="1"/>
</dbReference>
<dbReference type="GO" id="GO:0005634">
    <property type="term" value="C:nucleus"/>
    <property type="evidence" value="ECO:0007669"/>
    <property type="project" value="UniProtKB-SubCell"/>
</dbReference>
<keyword evidence="10" id="KW-0539">Nucleus</keyword>
<evidence type="ECO:0000259" key="12">
    <source>
        <dbReference type="PROSITE" id="PS51698"/>
    </source>
</evidence>
<evidence type="ECO:0000256" key="7">
    <source>
        <dbReference type="ARBA" id="ARBA00022490"/>
    </source>
</evidence>
<feature type="region of interest" description="Disordered" evidence="11">
    <location>
        <begin position="192"/>
        <end position="212"/>
    </location>
</feature>
<evidence type="ECO:0000256" key="2">
    <source>
        <dbReference type="ARBA" id="ARBA00004123"/>
    </source>
</evidence>
<dbReference type="GO" id="GO:0000151">
    <property type="term" value="C:ubiquitin ligase complex"/>
    <property type="evidence" value="ECO:0007669"/>
    <property type="project" value="InterPro"/>
</dbReference>
<dbReference type="PANTHER" id="PTHR13931">
    <property type="entry name" value="UBIQUITINATION FACTOR E4"/>
    <property type="match status" value="1"/>
</dbReference>
<keyword evidence="7" id="KW-0963">Cytoplasm</keyword>
<evidence type="ECO:0000256" key="3">
    <source>
        <dbReference type="ARBA" id="ARBA00004496"/>
    </source>
</evidence>
<dbReference type="PANTHER" id="PTHR13931:SF2">
    <property type="entry name" value="UBIQUITIN CONJUGATION FACTOR E4 B"/>
    <property type="match status" value="1"/>
</dbReference>
<feature type="region of interest" description="Disordered" evidence="11">
    <location>
        <begin position="73"/>
        <end position="142"/>
    </location>
</feature>
<feature type="compositionally biased region" description="Low complexity" evidence="11">
    <location>
        <begin position="193"/>
        <end position="212"/>
    </location>
</feature>
<dbReference type="GO" id="GO:0000209">
    <property type="term" value="P:protein polyubiquitination"/>
    <property type="evidence" value="ECO:0007669"/>
    <property type="project" value="TreeGrafter"/>
</dbReference>
<organism evidence="13 14">
    <name type="scientific">Aphanomyces astaci</name>
    <name type="common">Crayfish plague agent</name>
    <dbReference type="NCBI Taxonomy" id="112090"/>
    <lineage>
        <taxon>Eukaryota</taxon>
        <taxon>Sar</taxon>
        <taxon>Stramenopiles</taxon>
        <taxon>Oomycota</taxon>
        <taxon>Saprolegniomycetes</taxon>
        <taxon>Saprolegniales</taxon>
        <taxon>Verrucalvaceae</taxon>
        <taxon>Aphanomyces</taxon>
    </lineage>
</organism>
<comment type="similarity">
    <text evidence="5">Belongs to the ubiquitin conjugation factor E4 family.</text>
</comment>
<keyword evidence="9" id="KW-0833">Ubl conjugation pathway</keyword>
<reference evidence="13 14" key="1">
    <citation type="submission" date="2018-08" db="EMBL/GenBank/DDBJ databases">
        <title>Aphanomyces genome sequencing and annotation.</title>
        <authorList>
            <person name="Minardi D."/>
            <person name="Oidtmann B."/>
            <person name="Van Der Giezen M."/>
            <person name="Studholme D.J."/>
        </authorList>
    </citation>
    <scope>NUCLEOTIDE SEQUENCE [LARGE SCALE GENOMIC DNA]</scope>
    <source>
        <strain evidence="13 14">197901</strain>
    </source>
</reference>
<evidence type="ECO:0000256" key="9">
    <source>
        <dbReference type="ARBA" id="ARBA00022786"/>
    </source>
</evidence>
<comment type="catalytic activity">
    <reaction evidence="1">
        <text>S-ubiquitinyl-[E2 ubiquitin-conjugating enzyme]-L-cysteine + [acceptor protein]-L-lysine = [E2 ubiquitin-conjugating enzyme]-L-cysteine + N(6)-ubiquitinyl-[acceptor protein]-L-lysine.</text>
        <dbReference type="EC" id="2.3.2.27"/>
    </reaction>
</comment>
<dbReference type="GO" id="GO:0006511">
    <property type="term" value="P:ubiquitin-dependent protein catabolic process"/>
    <property type="evidence" value="ECO:0007669"/>
    <property type="project" value="InterPro"/>
</dbReference>
<evidence type="ECO:0000256" key="10">
    <source>
        <dbReference type="ARBA" id="ARBA00023242"/>
    </source>
</evidence>
<comment type="pathway">
    <text evidence="4">Protein modification; protein ubiquitination.</text>
</comment>
<comment type="caution">
    <text evidence="13">The sequence shown here is derived from an EMBL/GenBank/DDBJ whole genome shotgun (WGS) entry which is preliminary data.</text>
</comment>
<dbReference type="VEuPathDB" id="FungiDB:H257_15654"/>
<dbReference type="VEuPathDB" id="FungiDB:H257_12448"/>
<dbReference type="Proteomes" id="UP000266196">
    <property type="component" value="Unassembled WGS sequence"/>
</dbReference>
<dbReference type="PROSITE" id="PS51698">
    <property type="entry name" value="U_BOX"/>
    <property type="match status" value="1"/>
</dbReference>
<dbReference type="SUPFAM" id="SSF57850">
    <property type="entry name" value="RING/U-box"/>
    <property type="match status" value="1"/>
</dbReference>
<dbReference type="AlphaFoldDB" id="A0A397G0N6"/>
<dbReference type="VEuPathDB" id="FungiDB:H257_00681"/>
<gene>
    <name evidence="13" type="ORF">DYB31_005065</name>
</gene>